<organism evidence="1 2">
    <name type="scientific">Pedobacter helvus</name>
    <dbReference type="NCBI Taxonomy" id="2563444"/>
    <lineage>
        <taxon>Bacteria</taxon>
        <taxon>Pseudomonadati</taxon>
        <taxon>Bacteroidota</taxon>
        <taxon>Sphingobacteriia</taxon>
        <taxon>Sphingobacteriales</taxon>
        <taxon>Sphingobacteriaceae</taxon>
        <taxon>Pedobacter</taxon>
    </lineage>
</organism>
<dbReference type="InterPro" id="IPR027417">
    <property type="entry name" value="P-loop_NTPase"/>
</dbReference>
<keyword evidence="2" id="KW-1185">Reference proteome</keyword>
<gene>
    <name evidence="1" type="ORF">E5L68_002360</name>
</gene>
<reference evidence="1 2" key="1">
    <citation type="submission" date="2024-12" db="EMBL/GenBank/DDBJ databases">
        <authorList>
            <person name="Hu S."/>
        </authorList>
    </citation>
    <scope>NUCLEOTIDE SEQUENCE [LARGE SCALE GENOMIC DNA]</scope>
    <source>
        <strain evidence="1 2">P-25</strain>
    </source>
</reference>
<proteinExistence type="predicted"/>
<evidence type="ECO:0000313" key="1">
    <source>
        <dbReference type="EMBL" id="MFN0290213.1"/>
    </source>
</evidence>
<dbReference type="RefSeq" id="WP_138727800.1">
    <property type="nucleotide sequence ID" value="NZ_SRMP02000001.1"/>
</dbReference>
<dbReference type="Gene3D" id="3.40.50.300">
    <property type="entry name" value="P-loop containing nucleotide triphosphate hydrolases"/>
    <property type="match status" value="1"/>
</dbReference>
<evidence type="ECO:0000313" key="2">
    <source>
        <dbReference type="Proteomes" id="UP001517367"/>
    </source>
</evidence>
<comment type="caution">
    <text evidence="1">The sequence shown here is derived from an EMBL/GenBank/DDBJ whole genome shotgun (WGS) entry which is preliminary data.</text>
</comment>
<dbReference type="Proteomes" id="UP001517367">
    <property type="component" value="Unassembled WGS sequence"/>
</dbReference>
<protein>
    <recommendedName>
        <fullName evidence="3">Thymidylate kinase-like domain-containing protein</fullName>
    </recommendedName>
</protein>
<sequence length="256" mass="29062">MKSIELLGASGVGKTYLYQKLFEVCNERKYLSVKEACIKAASGVQTSFGFNKQWFYKLLLNTNMVAKKKYGLSRKILLHQDLDCTSSPNYLLSSALLNHFLATELNIEVVNKRKENFKRCVNLQAALRPVLTDKVLFDEGALHHHHGLTRTVSLMHTPTEIKRDVVLNPNAVIFLELPFEKHLSRIIERKEKGIQTFSHAKLSGVALENYAKKSIAEYQEKIETLKTLGVPVLHVNAEKEVAENLKQINAFINNLN</sequence>
<evidence type="ECO:0008006" key="3">
    <source>
        <dbReference type="Google" id="ProtNLM"/>
    </source>
</evidence>
<name>A0ABW9JCS7_9SPHI</name>
<dbReference type="EMBL" id="SRMP02000001">
    <property type="protein sequence ID" value="MFN0290213.1"/>
    <property type="molecule type" value="Genomic_DNA"/>
</dbReference>
<dbReference type="SUPFAM" id="SSF52540">
    <property type="entry name" value="P-loop containing nucleoside triphosphate hydrolases"/>
    <property type="match status" value="1"/>
</dbReference>
<accession>A0ABW9JCS7</accession>